<name>D8K481_NITWC</name>
<organism evidence="1 2">
    <name type="scientific">Nitrosococcus watsoni (strain C-113)</name>
    <dbReference type="NCBI Taxonomy" id="105559"/>
    <lineage>
        <taxon>Bacteria</taxon>
        <taxon>Pseudomonadati</taxon>
        <taxon>Pseudomonadota</taxon>
        <taxon>Gammaproteobacteria</taxon>
        <taxon>Chromatiales</taxon>
        <taxon>Chromatiaceae</taxon>
        <taxon>Nitrosococcus</taxon>
    </lineage>
</organism>
<dbReference type="EMBL" id="CP002086">
    <property type="protein sequence ID" value="ADJ27778.1"/>
    <property type="molecule type" value="Genomic_DNA"/>
</dbReference>
<dbReference type="HOGENOM" id="CLU_1990304_0_0_6"/>
<evidence type="ECO:0000313" key="2">
    <source>
        <dbReference type="Proteomes" id="UP000000393"/>
    </source>
</evidence>
<dbReference type="AlphaFoldDB" id="D8K481"/>
<dbReference type="Proteomes" id="UP000000393">
    <property type="component" value="Chromosome"/>
</dbReference>
<gene>
    <name evidence="1" type="ordered locus">Nwat_0826</name>
</gene>
<sequence length="125" mass="14113">MVDSLKIAMSSDPKMTRFALNMQKRSDLREANPNAYYKDLKLSSNKRFPTAEGKIGGALGDGAEQVGHMADPIVLLSLGLIIYGIRKLKIRDRIARAKRIYRIWKKKKKSSRLPITIQINIGTKN</sequence>
<evidence type="ECO:0000313" key="1">
    <source>
        <dbReference type="EMBL" id="ADJ27778.1"/>
    </source>
</evidence>
<protein>
    <submittedName>
        <fullName evidence="1">Uncharacterized protein</fullName>
    </submittedName>
</protein>
<dbReference type="KEGG" id="nwa:Nwat_0826"/>
<accession>D8K481</accession>
<proteinExistence type="predicted"/>
<keyword evidence="2" id="KW-1185">Reference proteome</keyword>
<reference evidence="1 2" key="1">
    <citation type="submission" date="2010-06" db="EMBL/GenBank/DDBJ databases">
        <title>Complete sequence of chromosome of Nitrosococcus watsoni C-113.</title>
        <authorList>
            <consortium name="US DOE Joint Genome Institute"/>
            <person name="Lucas S."/>
            <person name="Copeland A."/>
            <person name="Lapidus A."/>
            <person name="Cheng J.-F."/>
            <person name="Bruce D."/>
            <person name="Goodwin L."/>
            <person name="Pitluck S."/>
            <person name="Malfatti S.A."/>
            <person name="Chain P.S.G."/>
            <person name="Land M."/>
            <person name="Hauser L."/>
            <person name="Kyrpides N."/>
            <person name="Ivanova N."/>
            <person name="Cambell M.A."/>
            <person name="Heidelberg J.F."/>
            <person name="Klotz M.G."/>
            <person name="Woyke T."/>
        </authorList>
    </citation>
    <scope>NUCLEOTIDE SEQUENCE [LARGE SCALE GENOMIC DNA]</scope>
    <source>
        <strain evidence="1 2">C-113</strain>
    </source>
</reference>